<protein>
    <recommendedName>
        <fullName evidence="6">Helix-turn-helix transcriptional regulator</fullName>
    </recommendedName>
</protein>
<dbReference type="EMBL" id="BPQH01000004">
    <property type="protein sequence ID" value="GJD48937.1"/>
    <property type="molecule type" value="Genomic_DNA"/>
</dbReference>
<dbReference type="Pfam" id="PF08448">
    <property type="entry name" value="PAS_4"/>
    <property type="match status" value="1"/>
</dbReference>
<dbReference type="SMART" id="SM00421">
    <property type="entry name" value="HTH_LUXR"/>
    <property type="match status" value="1"/>
</dbReference>
<evidence type="ECO:0000259" key="2">
    <source>
        <dbReference type="SMART" id="SM00091"/>
    </source>
</evidence>
<dbReference type="InterPro" id="IPR013656">
    <property type="entry name" value="PAS_4"/>
</dbReference>
<dbReference type="CDD" id="cd00130">
    <property type="entry name" value="PAS"/>
    <property type="match status" value="1"/>
</dbReference>
<comment type="caution">
    <text evidence="4">The sequence shown here is derived from an EMBL/GenBank/DDBJ whole genome shotgun (WGS) entry which is preliminary data.</text>
</comment>
<dbReference type="InterPro" id="IPR036388">
    <property type="entry name" value="WH-like_DNA-bd_sf"/>
</dbReference>
<dbReference type="SUPFAM" id="SSF55785">
    <property type="entry name" value="PYP-like sensor domain (PAS domain)"/>
    <property type="match status" value="1"/>
</dbReference>
<reference evidence="4" key="2">
    <citation type="submission" date="2021-08" db="EMBL/GenBank/DDBJ databases">
        <authorList>
            <person name="Tani A."/>
            <person name="Ola A."/>
            <person name="Ogura Y."/>
            <person name="Katsura K."/>
            <person name="Hayashi T."/>
        </authorList>
    </citation>
    <scope>NUCLEOTIDE SEQUENCE</scope>
    <source>
        <strain evidence="4">KCTC 52305</strain>
    </source>
</reference>
<feature type="region of interest" description="Disordered" evidence="1">
    <location>
        <begin position="1"/>
        <end position="34"/>
    </location>
</feature>
<dbReference type="PRINTS" id="PR00038">
    <property type="entry name" value="HTHLUXR"/>
</dbReference>
<name>A0ABQ4QWH8_9HYPH</name>
<dbReference type="InterPro" id="IPR000792">
    <property type="entry name" value="Tscrpt_reg_LuxR_C"/>
</dbReference>
<dbReference type="SMART" id="SM00091">
    <property type="entry name" value="PAS"/>
    <property type="match status" value="1"/>
</dbReference>
<evidence type="ECO:0008006" key="6">
    <source>
        <dbReference type="Google" id="ProtNLM"/>
    </source>
</evidence>
<dbReference type="Gene3D" id="3.30.450.20">
    <property type="entry name" value="PAS domain"/>
    <property type="match status" value="1"/>
</dbReference>
<sequence>MPSASLPHGTPAGGTDAFRVDDGQGRATGLRPGRGVRPVTVWHPAASAALDALALAVIVTDRQGRVLHANREAGEILGRTPGTVTDLGALGARSAEGRGRLLALIQAACDRGGAAGGFLHLPGRGAGDPGVSVCVVPLSEDDGPGRAMIVARLLRPPARAEAQLRTLFGLTRAEAQVGAALARGASLVEISEALGTSLTTVRTHVARIFVKTGTRQQSQLVALVAAFQLPVASDGDAAPAPAQALRSSR</sequence>
<dbReference type="InterPro" id="IPR000014">
    <property type="entry name" value="PAS"/>
</dbReference>
<organism evidence="4 5">
    <name type="scientific">Methylobacterium crusticola</name>
    <dbReference type="NCBI Taxonomy" id="1697972"/>
    <lineage>
        <taxon>Bacteria</taxon>
        <taxon>Pseudomonadati</taxon>
        <taxon>Pseudomonadota</taxon>
        <taxon>Alphaproteobacteria</taxon>
        <taxon>Hyphomicrobiales</taxon>
        <taxon>Methylobacteriaceae</taxon>
        <taxon>Methylobacterium</taxon>
    </lineage>
</organism>
<evidence type="ECO:0000256" key="1">
    <source>
        <dbReference type="SAM" id="MobiDB-lite"/>
    </source>
</evidence>
<dbReference type="Proteomes" id="UP001055167">
    <property type="component" value="Unassembled WGS sequence"/>
</dbReference>
<evidence type="ECO:0000313" key="4">
    <source>
        <dbReference type="EMBL" id="GJD48937.1"/>
    </source>
</evidence>
<gene>
    <name evidence="4" type="ORF">OPKNFCMD_1663</name>
</gene>
<dbReference type="Pfam" id="PF00196">
    <property type="entry name" value="GerE"/>
    <property type="match status" value="1"/>
</dbReference>
<dbReference type="InterPro" id="IPR016032">
    <property type="entry name" value="Sig_transdc_resp-reg_C-effctor"/>
</dbReference>
<feature type="domain" description="HTH luxR-type" evidence="3">
    <location>
        <begin position="167"/>
        <end position="224"/>
    </location>
</feature>
<accession>A0ABQ4QWH8</accession>
<reference evidence="4" key="1">
    <citation type="journal article" date="2021" name="Front. Microbiol.">
        <title>Comprehensive Comparative Genomics and Phenotyping of Methylobacterium Species.</title>
        <authorList>
            <person name="Alessa O."/>
            <person name="Ogura Y."/>
            <person name="Fujitani Y."/>
            <person name="Takami H."/>
            <person name="Hayashi T."/>
            <person name="Sahin N."/>
            <person name="Tani A."/>
        </authorList>
    </citation>
    <scope>NUCLEOTIDE SEQUENCE</scope>
    <source>
        <strain evidence="4">KCTC 52305</strain>
    </source>
</reference>
<dbReference type="SUPFAM" id="SSF46894">
    <property type="entry name" value="C-terminal effector domain of the bipartite response regulators"/>
    <property type="match status" value="1"/>
</dbReference>
<proteinExistence type="predicted"/>
<feature type="domain" description="PAS" evidence="2">
    <location>
        <begin position="44"/>
        <end position="110"/>
    </location>
</feature>
<dbReference type="Gene3D" id="1.10.10.10">
    <property type="entry name" value="Winged helix-like DNA-binding domain superfamily/Winged helix DNA-binding domain"/>
    <property type="match status" value="1"/>
</dbReference>
<evidence type="ECO:0000259" key="3">
    <source>
        <dbReference type="SMART" id="SM00421"/>
    </source>
</evidence>
<dbReference type="CDD" id="cd06170">
    <property type="entry name" value="LuxR_C_like"/>
    <property type="match status" value="1"/>
</dbReference>
<keyword evidence="5" id="KW-1185">Reference proteome</keyword>
<dbReference type="InterPro" id="IPR035965">
    <property type="entry name" value="PAS-like_dom_sf"/>
</dbReference>
<evidence type="ECO:0000313" key="5">
    <source>
        <dbReference type="Proteomes" id="UP001055167"/>
    </source>
</evidence>